<accession>A0A2N1PME1</accession>
<protein>
    <recommendedName>
        <fullName evidence="3">Glycosyl hydrolase family 13 catalytic domain-containing protein</fullName>
    </recommendedName>
</protein>
<comment type="caution">
    <text evidence="4">The sequence shown here is derived from an EMBL/GenBank/DDBJ whole genome shotgun (WGS) entry which is preliminary data.</text>
</comment>
<evidence type="ECO:0000259" key="3">
    <source>
        <dbReference type="SMART" id="SM00642"/>
    </source>
</evidence>
<dbReference type="SUPFAM" id="SSF51011">
    <property type="entry name" value="Glycosyl hydrolase domain"/>
    <property type="match status" value="1"/>
</dbReference>
<feature type="domain" description="Glycosyl hydrolase family 13 catalytic" evidence="3">
    <location>
        <begin position="75"/>
        <end position="444"/>
    </location>
</feature>
<evidence type="ECO:0000313" key="4">
    <source>
        <dbReference type="EMBL" id="PKK89513.1"/>
    </source>
</evidence>
<dbReference type="Proteomes" id="UP000233256">
    <property type="component" value="Unassembled WGS sequence"/>
</dbReference>
<dbReference type="PANTHER" id="PTHR10357">
    <property type="entry name" value="ALPHA-AMYLASE FAMILY MEMBER"/>
    <property type="match status" value="1"/>
</dbReference>
<dbReference type="InterPro" id="IPR013780">
    <property type="entry name" value="Glyco_hydro_b"/>
</dbReference>
<dbReference type="Pfam" id="PF00128">
    <property type="entry name" value="Alpha-amylase"/>
    <property type="match status" value="1"/>
</dbReference>
<gene>
    <name evidence="4" type="ORF">CVV64_13970</name>
</gene>
<dbReference type="EMBL" id="PGXC01000016">
    <property type="protein sequence ID" value="PKK89513.1"/>
    <property type="molecule type" value="Genomic_DNA"/>
</dbReference>
<keyword evidence="2" id="KW-0326">Glycosidase</keyword>
<dbReference type="Gene3D" id="2.60.40.1180">
    <property type="entry name" value="Golgi alpha-mannosidase II"/>
    <property type="match status" value="1"/>
</dbReference>
<organism evidence="4 5">
    <name type="scientific">Candidatus Wallbacteria bacterium HGW-Wallbacteria-1</name>
    <dbReference type="NCBI Taxonomy" id="2013854"/>
    <lineage>
        <taxon>Bacteria</taxon>
        <taxon>Candidatus Walliibacteriota</taxon>
    </lineage>
</organism>
<dbReference type="Gene3D" id="3.20.20.80">
    <property type="entry name" value="Glycosidases"/>
    <property type="match status" value="1"/>
</dbReference>
<sequence length="565" mass="64847">MQAIHARNFFLIQSWLKENKQRITMIIVTTKSKTGRNQFAIPTGMYKRKESDMNRQAEYAKRDNMNLKSKWYESAVFYHLFPLGFCGENLYNPAENSPGAETVLNKIHSWIPHLRSIGITAVLLGPVFHSMTHGYDLQDYRNVDPRLGTNEDLVALVNALHNAGIQVVLDAVFHHSGRDFPAFADLRKHGTASQYRDWFSNVDFNSRSSLGDPFNYGSWNGHMELVKFNLDNPDVINHHLNAVRHWIEVFNIDGLRLDVADCLDMGFQKTLRRFCDHIKSDFWLMGEVVHGDYSDWANDQTLHSTTNYEMYKSIYSSHNDHNFFEVAYALNRQFNPENGIYSQLRLYNFIDNHDVDRIGSQIVERNHLRTVHMLLFTIPGIPSLYYGSEWAIPGRRRENSDSPLRPAIHLSSDSLAVISNQNIANYPLHGNGLPELIARLAEIRNQSPSLLHGDYRQILVDHCLLAFTRTCWISDETTLVIVNSSESAASITLQFKMASKGTMTDDHITLRDQLSNEYFTGFATHSDNCRNDCTNRSNYRGFTQLLNLSIAVPPRSGRIIQQIER</sequence>
<dbReference type="InterPro" id="IPR017853">
    <property type="entry name" value="GH"/>
</dbReference>
<dbReference type="PANTHER" id="PTHR10357:SF210">
    <property type="entry name" value="MALTODEXTRIN GLUCOSIDASE"/>
    <property type="match status" value="1"/>
</dbReference>
<evidence type="ECO:0000256" key="1">
    <source>
        <dbReference type="ARBA" id="ARBA00022801"/>
    </source>
</evidence>
<reference evidence="4 5" key="1">
    <citation type="journal article" date="2017" name="ISME J.">
        <title>Potential for microbial H2 and metal transformations associated with novel bacteria and archaea in deep terrestrial subsurface sediments.</title>
        <authorList>
            <person name="Hernsdorf A.W."/>
            <person name="Amano Y."/>
            <person name="Miyakawa K."/>
            <person name="Ise K."/>
            <person name="Suzuki Y."/>
            <person name="Anantharaman K."/>
            <person name="Probst A."/>
            <person name="Burstein D."/>
            <person name="Thomas B.C."/>
            <person name="Banfield J.F."/>
        </authorList>
    </citation>
    <scope>NUCLEOTIDE SEQUENCE [LARGE SCALE GENOMIC DNA]</scope>
    <source>
        <strain evidence="4">HGW-Wallbacteria-1</strain>
    </source>
</reference>
<dbReference type="AlphaFoldDB" id="A0A2N1PME1"/>
<dbReference type="GO" id="GO:0005975">
    <property type="term" value="P:carbohydrate metabolic process"/>
    <property type="evidence" value="ECO:0007669"/>
    <property type="project" value="InterPro"/>
</dbReference>
<evidence type="ECO:0000313" key="5">
    <source>
        <dbReference type="Proteomes" id="UP000233256"/>
    </source>
</evidence>
<keyword evidence="1" id="KW-0378">Hydrolase</keyword>
<dbReference type="CDD" id="cd11353">
    <property type="entry name" value="AmyAc_euk_bac_CMD_like"/>
    <property type="match status" value="1"/>
</dbReference>
<dbReference type="SMART" id="SM00642">
    <property type="entry name" value="Aamy"/>
    <property type="match status" value="1"/>
</dbReference>
<name>A0A2N1PME1_9BACT</name>
<proteinExistence type="predicted"/>
<dbReference type="GO" id="GO:0016798">
    <property type="term" value="F:hydrolase activity, acting on glycosyl bonds"/>
    <property type="evidence" value="ECO:0007669"/>
    <property type="project" value="UniProtKB-KW"/>
</dbReference>
<evidence type="ECO:0000256" key="2">
    <source>
        <dbReference type="ARBA" id="ARBA00023295"/>
    </source>
</evidence>
<dbReference type="InterPro" id="IPR006047">
    <property type="entry name" value="GH13_cat_dom"/>
</dbReference>
<dbReference type="SUPFAM" id="SSF51445">
    <property type="entry name" value="(Trans)glycosidases"/>
    <property type="match status" value="1"/>
</dbReference>